<evidence type="ECO:0000256" key="5">
    <source>
        <dbReference type="ARBA" id="ARBA00022705"/>
    </source>
</evidence>
<sequence>MGRKNRRTKYLIMVSIRADGVVHEPDVVDALFNATGGILEDLDLRGLRRNGKIGRVEVDVRTGEGVSKGSISVPSRLGKERTAMIAAAMETVGQVGSCEAEVKVGRIQDAKEAKREFIRKRAGELVEEIEKKRETPSPGRTVTEGGLEKLGGVLAGPTASESDAVIIVQNRSEVINLLSHGIKNVMAIGGSEVPPTIPEICEGRTSTAFLDGDKGGDLVLKELFKVVDLDYVARAPEGEKVENLSEKEARKALKSKVSPYECSFSRDYELGKLAEIMGELRGSLKARILDRRLNKAKETLVRNLLRELSDSRGARAVAFDGIITQRLAELASEKGLKYLVGVRERLAREPEGIEILTKRNAEGRQVEAGD</sequence>
<dbReference type="InterPro" id="IPR034154">
    <property type="entry name" value="TOPRIM_DnaG/twinkle"/>
</dbReference>
<comment type="function">
    <text evidence="9">RNA polymerase that catalyzes the synthesis of short RNA molecules used as primers for DNA polymerase during DNA replication. Also part of the exosome, which is a complex involved in RNA degradation. Acts as a poly(A)-binding protein that enhances the interaction between heteropolymeric, adenine-rich transcripts and the exosome.</text>
</comment>
<dbReference type="GO" id="GO:0005737">
    <property type="term" value="C:cytoplasm"/>
    <property type="evidence" value="ECO:0007669"/>
    <property type="project" value="TreeGrafter"/>
</dbReference>
<keyword evidence="9" id="KW-0271">Exosome</keyword>
<keyword evidence="8 9" id="KW-0804">Transcription</keyword>
<dbReference type="GO" id="GO:0008143">
    <property type="term" value="F:poly(A) binding"/>
    <property type="evidence" value="ECO:0007669"/>
    <property type="project" value="InterPro"/>
</dbReference>
<evidence type="ECO:0000256" key="6">
    <source>
        <dbReference type="ARBA" id="ARBA00022723"/>
    </source>
</evidence>
<evidence type="ECO:0000256" key="8">
    <source>
        <dbReference type="ARBA" id="ARBA00023163"/>
    </source>
</evidence>
<comment type="similarity">
    <text evidence="9">Belongs to the archaeal DnaG primase family.</text>
</comment>
<keyword evidence="2 9" id="KW-0639">Primosome</keyword>
<reference evidence="10 11" key="1">
    <citation type="journal article" date="2016" name="Sci. Rep.">
        <title>Metabolic traits of an uncultured archaeal lineage -MSBL1- from brine pools of the Red Sea.</title>
        <authorList>
            <person name="Mwirichia R."/>
            <person name="Alam I."/>
            <person name="Rashid M."/>
            <person name="Vinu M."/>
            <person name="Ba-Alawi W."/>
            <person name="Anthony Kamau A."/>
            <person name="Kamanda Ngugi D."/>
            <person name="Goker M."/>
            <person name="Klenk H.P."/>
            <person name="Bajic V."/>
            <person name="Stingl U."/>
        </authorList>
    </citation>
    <scope>NUCLEOTIDE SEQUENCE [LARGE SCALE GENOMIC DNA]</scope>
    <source>
        <strain evidence="10">SCGC-AAA259M10</strain>
    </source>
</reference>
<dbReference type="InterPro" id="IPR020607">
    <property type="entry name" value="Primase_DnaG_arc"/>
</dbReference>
<dbReference type="GO" id="GO:0000428">
    <property type="term" value="C:DNA-directed RNA polymerase complex"/>
    <property type="evidence" value="ECO:0007669"/>
    <property type="project" value="UniProtKB-KW"/>
</dbReference>
<evidence type="ECO:0000256" key="4">
    <source>
        <dbReference type="ARBA" id="ARBA00022695"/>
    </source>
</evidence>
<keyword evidence="3 9" id="KW-0808">Transferase</keyword>
<keyword evidence="11" id="KW-1185">Reference proteome</keyword>
<keyword evidence="6" id="KW-0479">Metal-binding</keyword>
<protein>
    <recommendedName>
        <fullName evidence="9">DNA primase DnaG</fullName>
        <ecNumber evidence="9">2.7.7.101</ecNumber>
    </recommendedName>
</protein>
<organism evidence="10 11">
    <name type="scientific">candidate division MSBL1 archaeon SCGC-AAA259M10</name>
    <dbReference type="NCBI Taxonomy" id="1698270"/>
    <lineage>
        <taxon>Archaea</taxon>
        <taxon>Methanobacteriati</taxon>
        <taxon>Methanobacteriota</taxon>
        <taxon>candidate division MSBL1</taxon>
    </lineage>
</organism>
<evidence type="ECO:0000256" key="3">
    <source>
        <dbReference type="ARBA" id="ARBA00022679"/>
    </source>
</evidence>
<evidence type="ECO:0000256" key="7">
    <source>
        <dbReference type="ARBA" id="ARBA00022842"/>
    </source>
</evidence>
<dbReference type="InterPro" id="IPR050219">
    <property type="entry name" value="DnaG_primase"/>
</dbReference>
<dbReference type="AlphaFoldDB" id="A0A133UXY2"/>
<proteinExistence type="inferred from homology"/>
<gene>
    <name evidence="9" type="primary">dnaG</name>
    <name evidence="10" type="ORF">AKJ40_04055</name>
</gene>
<keyword evidence="4 9" id="KW-0548">Nucleotidyltransferase</keyword>
<accession>A0A133UXY2</accession>
<comment type="caution">
    <text evidence="10">The sequence shown here is derived from an EMBL/GenBank/DDBJ whole genome shotgun (WGS) entry which is preliminary data.</text>
</comment>
<dbReference type="GO" id="GO:0006269">
    <property type="term" value="P:DNA replication, synthesis of primer"/>
    <property type="evidence" value="ECO:0007669"/>
    <property type="project" value="UniProtKB-UniRule"/>
</dbReference>
<evidence type="ECO:0000313" key="10">
    <source>
        <dbReference type="EMBL" id="KXA99053.1"/>
    </source>
</evidence>
<dbReference type="HAMAP" id="MF_00007">
    <property type="entry name" value="DNA_primase_DnaG_arc"/>
    <property type="match status" value="1"/>
</dbReference>
<evidence type="ECO:0000313" key="11">
    <source>
        <dbReference type="Proteomes" id="UP000070341"/>
    </source>
</evidence>
<dbReference type="EMBL" id="LHXU01000079">
    <property type="protein sequence ID" value="KXA99053.1"/>
    <property type="molecule type" value="Genomic_DNA"/>
</dbReference>
<dbReference type="Proteomes" id="UP000070341">
    <property type="component" value="Unassembled WGS sequence"/>
</dbReference>
<evidence type="ECO:0000256" key="1">
    <source>
        <dbReference type="ARBA" id="ARBA00022478"/>
    </source>
</evidence>
<comment type="catalytic activity">
    <reaction evidence="9">
        <text>ssDNA + n NTP = ssDNA/pppN(pN)n-1 hybrid + (n-1) diphosphate.</text>
        <dbReference type="EC" id="2.7.7.101"/>
    </reaction>
</comment>
<comment type="subunit">
    <text evidence="9">Forms a ternary complex with MCM helicase and DNA. Component of the archaeal exosome complex.</text>
</comment>
<dbReference type="EC" id="2.7.7.101" evidence="9"/>
<keyword evidence="7" id="KW-0460">Magnesium</keyword>
<dbReference type="GO" id="GO:0003899">
    <property type="term" value="F:DNA-directed RNA polymerase activity"/>
    <property type="evidence" value="ECO:0007669"/>
    <property type="project" value="UniProtKB-UniRule"/>
</dbReference>
<dbReference type="GO" id="GO:0046872">
    <property type="term" value="F:metal ion binding"/>
    <property type="evidence" value="ECO:0007669"/>
    <property type="project" value="UniProtKB-KW"/>
</dbReference>
<dbReference type="GO" id="GO:1990077">
    <property type="term" value="C:primosome complex"/>
    <property type="evidence" value="ECO:0007669"/>
    <property type="project" value="UniProtKB-KW"/>
</dbReference>
<evidence type="ECO:0000256" key="9">
    <source>
        <dbReference type="HAMAP-Rule" id="MF_00007"/>
    </source>
</evidence>
<evidence type="ECO:0000256" key="2">
    <source>
        <dbReference type="ARBA" id="ARBA00022515"/>
    </source>
</evidence>
<dbReference type="PANTHER" id="PTHR30313:SF2">
    <property type="entry name" value="DNA PRIMASE"/>
    <property type="match status" value="1"/>
</dbReference>
<keyword evidence="5 9" id="KW-0235">DNA replication</keyword>
<keyword evidence="1 9" id="KW-0240">DNA-directed RNA polymerase</keyword>
<name>A0A133UXY2_9EURY</name>
<dbReference type="PANTHER" id="PTHR30313">
    <property type="entry name" value="DNA PRIMASE"/>
    <property type="match status" value="1"/>
</dbReference>
<dbReference type="GO" id="GO:0000178">
    <property type="term" value="C:exosome (RNase complex)"/>
    <property type="evidence" value="ECO:0007669"/>
    <property type="project" value="UniProtKB-KW"/>
</dbReference>
<dbReference type="CDD" id="cd01029">
    <property type="entry name" value="TOPRIM_primases"/>
    <property type="match status" value="1"/>
</dbReference>